<evidence type="ECO:0000313" key="2">
    <source>
        <dbReference type="Proteomes" id="UP001381693"/>
    </source>
</evidence>
<accession>A0AAN8XD38</accession>
<protein>
    <submittedName>
        <fullName evidence="1">Uncharacterized protein</fullName>
    </submittedName>
</protein>
<organism evidence="1 2">
    <name type="scientific">Halocaridina rubra</name>
    <name type="common">Hawaiian red shrimp</name>
    <dbReference type="NCBI Taxonomy" id="373956"/>
    <lineage>
        <taxon>Eukaryota</taxon>
        <taxon>Metazoa</taxon>
        <taxon>Ecdysozoa</taxon>
        <taxon>Arthropoda</taxon>
        <taxon>Crustacea</taxon>
        <taxon>Multicrustacea</taxon>
        <taxon>Malacostraca</taxon>
        <taxon>Eumalacostraca</taxon>
        <taxon>Eucarida</taxon>
        <taxon>Decapoda</taxon>
        <taxon>Pleocyemata</taxon>
        <taxon>Caridea</taxon>
        <taxon>Atyoidea</taxon>
        <taxon>Atyidae</taxon>
        <taxon>Halocaridina</taxon>
    </lineage>
</organism>
<proteinExistence type="predicted"/>
<keyword evidence="2" id="KW-1185">Reference proteome</keyword>
<name>A0AAN8XD38_HALRR</name>
<comment type="caution">
    <text evidence="1">The sequence shown here is derived from an EMBL/GenBank/DDBJ whole genome shotgun (WGS) entry which is preliminary data.</text>
</comment>
<reference evidence="1 2" key="1">
    <citation type="submission" date="2023-11" db="EMBL/GenBank/DDBJ databases">
        <title>Halocaridina rubra genome assembly.</title>
        <authorList>
            <person name="Smith C."/>
        </authorList>
    </citation>
    <scope>NUCLEOTIDE SEQUENCE [LARGE SCALE GENOMIC DNA]</scope>
    <source>
        <strain evidence="1">EP-1</strain>
        <tissue evidence="1">Whole</tissue>
    </source>
</reference>
<dbReference type="Proteomes" id="UP001381693">
    <property type="component" value="Unassembled WGS sequence"/>
</dbReference>
<dbReference type="AlphaFoldDB" id="A0AAN8XD38"/>
<gene>
    <name evidence="1" type="ORF">SK128_012802</name>
</gene>
<sequence>MCNKTHRQFLNNPPDFSFYLYPVTREEVTKYIKTLKPNTASGYDEIPSKLLQATCPHNQFPPLTVVIGRAGGGHTFHLWLWRKIGEKD</sequence>
<evidence type="ECO:0000313" key="1">
    <source>
        <dbReference type="EMBL" id="KAK7082260.1"/>
    </source>
</evidence>
<dbReference type="EMBL" id="JAXCGZ010004105">
    <property type="protein sequence ID" value="KAK7082260.1"/>
    <property type="molecule type" value="Genomic_DNA"/>
</dbReference>